<dbReference type="EMBL" id="AP019860">
    <property type="protein sequence ID" value="BBM83735.1"/>
    <property type="molecule type" value="Genomic_DNA"/>
</dbReference>
<dbReference type="PANTHER" id="PTHR43861">
    <property type="entry name" value="TRANS-ACONITATE 2-METHYLTRANSFERASE-RELATED"/>
    <property type="match status" value="1"/>
</dbReference>
<dbReference type="GO" id="GO:0032259">
    <property type="term" value="P:methylation"/>
    <property type="evidence" value="ECO:0007669"/>
    <property type="project" value="UniProtKB-KW"/>
</dbReference>
<keyword evidence="3" id="KW-0489">Methyltransferase</keyword>
<organism evidence="3 4">
    <name type="scientific">Uabimicrobium amorphum</name>
    <dbReference type="NCBI Taxonomy" id="2596890"/>
    <lineage>
        <taxon>Bacteria</taxon>
        <taxon>Pseudomonadati</taxon>
        <taxon>Planctomycetota</taxon>
        <taxon>Candidatus Uabimicrobiia</taxon>
        <taxon>Candidatus Uabimicrobiales</taxon>
        <taxon>Candidatus Uabimicrobiaceae</taxon>
        <taxon>Candidatus Uabimicrobium</taxon>
    </lineage>
</organism>
<accession>A0A5S9F2J2</accession>
<feature type="domain" description="Methyltransferase" evidence="2">
    <location>
        <begin position="37"/>
        <end position="113"/>
    </location>
</feature>
<dbReference type="InterPro" id="IPR029063">
    <property type="entry name" value="SAM-dependent_MTases_sf"/>
</dbReference>
<protein>
    <submittedName>
        <fullName evidence="3">Type 12 methyltransferase</fullName>
    </submittedName>
</protein>
<dbReference type="KEGG" id="uam:UABAM_02088"/>
<evidence type="ECO:0000259" key="2">
    <source>
        <dbReference type="Pfam" id="PF13649"/>
    </source>
</evidence>
<dbReference type="SUPFAM" id="SSF53335">
    <property type="entry name" value="S-adenosyl-L-methionine-dependent methyltransferases"/>
    <property type="match status" value="1"/>
</dbReference>
<dbReference type="Proteomes" id="UP000326354">
    <property type="component" value="Chromosome"/>
</dbReference>
<dbReference type="Pfam" id="PF13649">
    <property type="entry name" value="Methyltransf_25"/>
    <property type="match status" value="1"/>
</dbReference>
<dbReference type="RefSeq" id="WP_151967922.1">
    <property type="nucleotide sequence ID" value="NZ_AP019860.1"/>
</dbReference>
<gene>
    <name evidence="3" type="ORF">UABAM_02088</name>
</gene>
<dbReference type="Gene3D" id="3.40.50.150">
    <property type="entry name" value="Vaccinia Virus protein VP39"/>
    <property type="match status" value="1"/>
</dbReference>
<proteinExistence type="predicted"/>
<name>A0A5S9F2J2_UABAM</name>
<keyword evidence="1 3" id="KW-0808">Transferase</keyword>
<dbReference type="Gene3D" id="2.20.25.110">
    <property type="entry name" value="S-adenosyl-L-methionine-dependent methyltransferases"/>
    <property type="match status" value="1"/>
</dbReference>
<keyword evidence="4" id="KW-1185">Reference proteome</keyword>
<dbReference type="CDD" id="cd02440">
    <property type="entry name" value="AdoMet_MTases"/>
    <property type="match status" value="1"/>
</dbReference>
<reference evidence="3 4" key="1">
    <citation type="submission" date="2019-08" db="EMBL/GenBank/DDBJ databases">
        <title>Complete genome sequence of Candidatus Uab amorphum.</title>
        <authorList>
            <person name="Shiratori T."/>
            <person name="Suzuki S."/>
            <person name="Kakizawa Y."/>
            <person name="Ishida K."/>
        </authorList>
    </citation>
    <scope>NUCLEOTIDE SEQUENCE [LARGE SCALE GENOMIC DNA]</scope>
    <source>
        <strain evidence="3 4">SRT547</strain>
    </source>
</reference>
<dbReference type="OrthoDB" id="282790at2"/>
<dbReference type="InterPro" id="IPR041698">
    <property type="entry name" value="Methyltransf_25"/>
</dbReference>
<evidence type="ECO:0000313" key="4">
    <source>
        <dbReference type="Proteomes" id="UP000326354"/>
    </source>
</evidence>
<sequence>MGTPSHNEVDFYDICSNFVHDIPLYEKMFTPGKAPLLELAAGTGRVTIALALKNYELIAVDISEKMLRKAHQKCAPQVQEKITWLQDDMARFQLPCEVSGVIIAANSFLLLPSITHQKMCLLNLSGQLTPGTKVIIDVFHPLFKLKEPHFQGQLSLLMSIDNYVKGGTLNHWCCGRYDGAQQILIANNIIEICRDGEVKRYPYTEVLRYVHRYEMELLLEQAGFTVENIFGWYDERPFEHSSQKMIFVARKN</sequence>
<dbReference type="AlphaFoldDB" id="A0A5S9F2J2"/>
<evidence type="ECO:0000256" key="1">
    <source>
        <dbReference type="ARBA" id="ARBA00022679"/>
    </source>
</evidence>
<evidence type="ECO:0000313" key="3">
    <source>
        <dbReference type="EMBL" id="BBM83735.1"/>
    </source>
</evidence>
<dbReference type="GO" id="GO:0008168">
    <property type="term" value="F:methyltransferase activity"/>
    <property type="evidence" value="ECO:0007669"/>
    <property type="project" value="UniProtKB-KW"/>
</dbReference>